<dbReference type="CDD" id="cd00200">
    <property type="entry name" value="WD40"/>
    <property type="match status" value="1"/>
</dbReference>
<dbReference type="GO" id="GO:0000421">
    <property type="term" value="C:autophagosome membrane"/>
    <property type="evidence" value="ECO:0007669"/>
    <property type="project" value="TreeGrafter"/>
</dbReference>
<dbReference type="Proteomes" id="UP001174909">
    <property type="component" value="Unassembled WGS sequence"/>
</dbReference>
<dbReference type="PROSITE" id="PS50294">
    <property type="entry name" value="WD_REPEATS_REGION"/>
    <property type="match status" value="3"/>
</dbReference>
<feature type="repeat" description="WD" evidence="4">
    <location>
        <begin position="500"/>
        <end position="530"/>
    </location>
</feature>
<feature type="region of interest" description="Disordered" evidence="6">
    <location>
        <begin position="72"/>
        <end position="92"/>
    </location>
</feature>
<dbReference type="InterPro" id="IPR019775">
    <property type="entry name" value="WD40_repeat_CS"/>
</dbReference>
<dbReference type="InterPro" id="IPR013923">
    <property type="entry name" value="Autophagy-rel_prot_16_dom"/>
</dbReference>
<dbReference type="GO" id="GO:0034274">
    <property type="term" value="C:Atg12-Atg5-Atg16 complex"/>
    <property type="evidence" value="ECO:0007669"/>
    <property type="project" value="TreeGrafter"/>
</dbReference>
<keyword evidence="5" id="KW-0175">Coiled coil</keyword>
<dbReference type="PRINTS" id="PR00320">
    <property type="entry name" value="GPROTEINBRPT"/>
</dbReference>
<comment type="caution">
    <text evidence="8">The sequence shown here is derived from an EMBL/GenBank/DDBJ whole genome shotgun (WGS) entry which is preliminary data.</text>
</comment>
<evidence type="ECO:0000256" key="1">
    <source>
        <dbReference type="ARBA" id="ARBA00009271"/>
    </source>
</evidence>
<dbReference type="SMART" id="SM00320">
    <property type="entry name" value="WD40"/>
    <property type="match status" value="7"/>
</dbReference>
<dbReference type="GO" id="GO:0000045">
    <property type="term" value="P:autophagosome assembly"/>
    <property type="evidence" value="ECO:0007669"/>
    <property type="project" value="InterPro"/>
</dbReference>
<dbReference type="InterPro" id="IPR015943">
    <property type="entry name" value="WD40/YVTN_repeat-like_dom_sf"/>
</dbReference>
<feature type="domain" description="Autophagy-related protein 16" evidence="7">
    <location>
        <begin position="15"/>
        <end position="213"/>
    </location>
</feature>
<evidence type="ECO:0000313" key="8">
    <source>
        <dbReference type="EMBL" id="CAI8050155.1"/>
    </source>
</evidence>
<dbReference type="CDD" id="cd22887">
    <property type="entry name" value="Atg16_CCD"/>
    <property type="match status" value="1"/>
</dbReference>
<feature type="coiled-coil region" evidence="5">
    <location>
        <begin position="117"/>
        <end position="229"/>
    </location>
</feature>
<evidence type="ECO:0000313" key="9">
    <source>
        <dbReference type="Proteomes" id="UP001174909"/>
    </source>
</evidence>
<dbReference type="InterPro" id="IPR045160">
    <property type="entry name" value="ATG16"/>
</dbReference>
<dbReference type="InterPro" id="IPR036322">
    <property type="entry name" value="WD40_repeat_dom_sf"/>
</dbReference>
<keyword evidence="9" id="KW-1185">Reference proteome</keyword>
<name>A0AA35XG27_GEOBA</name>
<protein>
    <submittedName>
        <fullName evidence="8">Autophagy-related protein 16-1</fullName>
    </submittedName>
</protein>
<feature type="repeat" description="WD" evidence="4">
    <location>
        <begin position="320"/>
        <end position="361"/>
    </location>
</feature>
<dbReference type="EMBL" id="CASHTH010003836">
    <property type="protein sequence ID" value="CAI8050155.1"/>
    <property type="molecule type" value="Genomic_DNA"/>
</dbReference>
<dbReference type="AlphaFoldDB" id="A0AA35XG27"/>
<dbReference type="Pfam" id="PF08614">
    <property type="entry name" value="ATG16"/>
    <property type="match status" value="1"/>
</dbReference>
<dbReference type="SUPFAM" id="SSF50978">
    <property type="entry name" value="WD40 repeat-like"/>
    <property type="match status" value="1"/>
</dbReference>
<dbReference type="GO" id="GO:0043495">
    <property type="term" value="F:protein-membrane adaptor activity"/>
    <property type="evidence" value="ECO:0007669"/>
    <property type="project" value="TreeGrafter"/>
</dbReference>
<feature type="repeat" description="WD" evidence="4">
    <location>
        <begin position="362"/>
        <end position="403"/>
    </location>
</feature>
<dbReference type="Pfam" id="PF00400">
    <property type="entry name" value="WD40"/>
    <property type="match status" value="6"/>
</dbReference>
<keyword evidence="3" id="KW-0677">Repeat</keyword>
<evidence type="ECO:0000259" key="7">
    <source>
        <dbReference type="Pfam" id="PF08614"/>
    </source>
</evidence>
<evidence type="ECO:0000256" key="3">
    <source>
        <dbReference type="ARBA" id="ARBA00022737"/>
    </source>
</evidence>
<keyword evidence="2 4" id="KW-0853">WD repeat</keyword>
<dbReference type="InterPro" id="IPR020472">
    <property type="entry name" value="WD40_PAC1"/>
</dbReference>
<feature type="repeat" description="WD" evidence="4">
    <location>
        <begin position="530"/>
        <end position="563"/>
    </location>
</feature>
<dbReference type="PROSITE" id="PS50082">
    <property type="entry name" value="WD_REPEATS_2"/>
    <property type="match status" value="5"/>
</dbReference>
<evidence type="ECO:0000256" key="6">
    <source>
        <dbReference type="SAM" id="MobiDB-lite"/>
    </source>
</evidence>
<evidence type="ECO:0000256" key="4">
    <source>
        <dbReference type="PROSITE-ProRule" id="PRU00221"/>
    </source>
</evidence>
<reference evidence="8" key="1">
    <citation type="submission" date="2023-03" db="EMBL/GenBank/DDBJ databases">
        <authorList>
            <person name="Steffen K."/>
            <person name="Cardenas P."/>
        </authorList>
    </citation>
    <scope>NUCLEOTIDE SEQUENCE</scope>
</reference>
<sequence length="563" mass="63220">MAGEAAGIGCQWRLDILRELRLRNKRESGGFSELIASHGKLQEQLNAVQKEITRLEYQNNELDQKNAALLSEGSSVSGSSGGKGNQRRTEELQSKVMKQAEELVEMHKKVGEVTTQLAELTTQLRKKDNDLVKKDERVREATSQRKRLEEELDTAKKELASAQQTNQALVDEHQALQLAYNSHEVKLKEVEAENDRLRKQLMSYKVKDADRLNDQNEKFRSDRERQLKEEIEQATREPSVATATSKHSSDKKPRKGSLSVTEGSICPTTPLESMEVHDNEVSALCFDGQGNYMATGGADKVVKVWCWREGLEKLEAKCNLTGSGASIMSVQFDHQSKMVLAACNDHASRIWSIHDQRLKHTLTGHSNKVMSAKFLDESQKVVTGSHDRTLKIWDIHHKTCAKTLFAGSSCNDVVTRGVRGGIISAHFDKRIRFWDLRSATANEIALQGKVTSLDIFPDQHLLLCCSRDDTLRLIDLRQNAITATFTAPGFHVGVDWTRAAFSPDGQYVAAGSSDGTLFVWETFSGKVKTRKEHGKEIVTCAWHPKGQLFASADRNKRIILWRR</sequence>
<feature type="region of interest" description="Disordered" evidence="6">
    <location>
        <begin position="230"/>
        <end position="264"/>
    </location>
</feature>
<evidence type="ECO:0000256" key="5">
    <source>
        <dbReference type="SAM" id="Coils"/>
    </source>
</evidence>
<comment type="similarity">
    <text evidence="1">Belongs to the WD repeat ATG16 family.</text>
</comment>
<dbReference type="InterPro" id="IPR001680">
    <property type="entry name" value="WD40_rpt"/>
</dbReference>
<dbReference type="PANTHER" id="PTHR19878">
    <property type="entry name" value="AUTOPHAGY PROTEIN 16-LIKE"/>
    <property type="match status" value="1"/>
</dbReference>
<feature type="coiled-coil region" evidence="5">
    <location>
        <begin position="38"/>
        <end position="72"/>
    </location>
</feature>
<dbReference type="GO" id="GO:0034045">
    <property type="term" value="C:phagophore assembly site membrane"/>
    <property type="evidence" value="ECO:0007669"/>
    <property type="project" value="TreeGrafter"/>
</dbReference>
<proteinExistence type="inferred from homology"/>
<feature type="repeat" description="WD" evidence="4">
    <location>
        <begin position="274"/>
        <end position="305"/>
    </location>
</feature>
<dbReference type="Gene3D" id="2.130.10.10">
    <property type="entry name" value="YVTN repeat-like/Quinoprotein amine dehydrogenase"/>
    <property type="match status" value="2"/>
</dbReference>
<organism evidence="8 9">
    <name type="scientific">Geodia barretti</name>
    <name type="common">Barrett's horny sponge</name>
    <dbReference type="NCBI Taxonomy" id="519541"/>
    <lineage>
        <taxon>Eukaryota</taxon>
        <taxon>Metazoa</taxon>
        <taxon>Porifera</taxon>
        <taxon>Demospongiae</taxon>
        <taxon>Heteroscleromorpha</taxon>
        <taxon>Tetractinellida</taxon>
        <taxon>Astrophorina</taxon>
        <taxon>Geodiidae</taxon>
        <taxon>Geodia</taxon>
    </lineage>
</organism>
<gene>
    <name evidence="8" type="ORF">GBAR_LOCUS27582</name>
</gene>
<evidence type="ECO:0000256" key="2">
    <source>
        <dbReference type="ARBA" id="ARBA00022574"/>
    </source>
</evidence>
<dbReference type="PROSITE" id="PS00678">
    <property type="entry name" value="WD_REPEATS_1"/>
    <property type="match status" value="1"/>
</dbReference>
<dbReference type="PANTHER" id="PTHR19878:SF8">
    <property type="entry name" value="AUTOPHAGY-RELATED 16, ISOFORM F"/>
    <property type="match status" value="1"/>
</dbReference>
<accession>A0AA35XG27</accession>